<reference evidence="1" key="1">
    <citation type="submission" date="2018-12" db="EMBL/GenBank/DDBJ databases">
        <authorList>
            <person name="Jadhav K."/>
            <person name="Kushwaha B."/>
            <person name="Jadhav I."/>
        </authorList>
    </citation>
    <scope>NUCLEOTIDE SEQUENCE [LARGE SCALE GENOMIC DNA]</scope>
    <source>
        <strain evidence="1">SBS 10</strain>
    </source>
</reference>
<sequence length="70" mass="8150">MRAGDEVSRMSIEINLLPWREKQRARRSRRFYLALVLMVGWVPEEGWVSRTSIKRSSAHSNSAMPMCATR</sequence>
<organism evidence="1">
    <name type="scientific">Billgrantia gudaonensis</name>
    <dbReference type="NCBI Taxonomy" id="376427"/>
    <lineage>
        <taxon>Bacteria</taxon>
        <taxon>Pseudomonadati</taxon>
        <taxon>Pseudomonadota</taxon>
        <taxon>Gammaproteobacteria</taxon>
        <taxon>Oceanospirillales</taxon>
        <taxon>Halomonadaceae</taxon>
        <taxon>Billgrantia</taxon>
    </lineage>
</organism>
<dbReference type="AlphaFoldDB" id="A0A3S0QFN0"/>
<accession>A0A3S0QFN0</accession>
<protein>
    <submittedName>
        <fullName evidence="1">Uncharacterized protein</fullName>
    </submittedName>
</protein>
<comment type="caution">
    <text evidence="1">The sequence shown here is derived from an EMBL/GenBank/DDBJ whole genome shotgun (WGS) entry which is preliminary data.</text>
</comment>
<gene>
    <name evidence="1" type="ORF">DSL92_07410</name>
</gene>
<dbReference type="EMBL" id="RXHI01000023">
    <property type="protein sequence ID" value="RUA22147.1"/>
    <property type="molecule type" value="Genomic_DNA"/>
</dbReference>
<evidence type="ECO:0000313" key="1">
    <source>
        <dbReference type="EMBL" id="RUA22147.1"/>
    </source>
</evidence>
<name>A0A3S0QFN0_9GAMM</name>
<proteinExistence type="predicted"/>